<dbReference type="SUPFAM" id="SSF51735">
    <property type="entry name" value="NAD(P)-binding Rossmann-fold domains"/>
    <property type="match status" value="1"/>
</dbReference>
<protein>
    <submittedName>
        <fullName evidence="6">3-hydroxyisobutyrate dehydrogenase</fullName>
    </submittedName>
</protein>
<dbReference type="PANTHER" id="PTHR43580:SF2">
    <property type="entry name" value="CYTOKINE-LIKE NUCLEAR FACTOR N-PAC"/>
    <property type="match status" value="1"/>
</dbReference>
<evidence type="ECO:0000259" key="5">
    <source>
        <dbReference type="Pfam" id="PF14833"/>
    </source>
</evidence>
<evidence type="ECO:0000259" key="4">
    <source>
        <dbReference type="Pfam" id="PF03446"/>
    </source>
</evidence>
<dbReference type="GO" id="GO:0051287">
    <property type="term" value="F:NAD binding"/>
    <property type="evidence" value="ECO:0007669"/>
    <property type="project" value="InterPro"/>
</dbReference>
<evidence type="ECO:0000313" key="7">
    <source>
        <dbReference type="Proteomes" id="UP000198607"/>
    </source>
</evidence>
<dbReference type="OrthoDB" id="9777604at2"/>
<dbReference type="PANTHER" id="PTHR43580">
    <property type="entry name" value="OXIDOREDUCTASE GLYR1-RELATED"/>
    <property type="match status" value="1"/>
</dbReference>
<evidence type="ECO:0000256" key="2">
    <source>
        <dbReference type="ARBA" id="ARBA00023027"/>
    </source>
</evidence>
<keyword evidence="1" id="KW-0560">Oxidoreductase</keyword>
<feature type="active site" evidence="3">
    <location>
        <position position="173"/>
    </location>
</feature>
<name>A0A1G8NGV0_9RHOO</name>
<feature type="domain" description="3-hydroxyisobutyrate dehydrogenase-like NAD-binding" evidence="5">
    <location>
        <begin position="167"/>
        <end position="284"/>
    </location>
</feature>
<dbReference type="EMBL" id="FNCY01000030">
    <property type="protein sequence ID" value="SDI79423.1"/>
    <property type="molecule type" value="Genomic_DNA"/>
</dbReference>
<dbReference type="InterPro" id="IPR036291">
    <property type="entry name" value="NAD(P)-bd_dom_sf"/>
</dbReference>
<evidence type="ECO:0000313" key="6">
    <source>
        <dbReference type="EMBL" id="SDI79423.1"/>
    </source>
</evidence>
<organism evidence="6 7">
    <name type="scientific">Propionivibrio dicarboxylicus</name>
    <dbReference type="NCBI Taxonomy" id="83767"/>
    <lineage>
        <taxon>Bacteria</taxon>
        <taxon>Pseudomonadati</taxon>
        <taxon>Pseudomonadota</taxon>
        <taxon>Betaproteobacteria</taxon>
        <taxon>Rhodocyclales</taxon>
        <taxon>Rhodocyclaceae</taxon>
        <taxon>Propionivibrio</taxon>
    </lineage>
</organism>
<dbReference type="Pfam" id="PF03446">
    <property type="entry name" value="NAD_binding_2"/>
    <property type="match status" value="1"/>
</dbReference>
<evidence type="ECO:0000256" key="1">
    <source>
        <dbReference type="ARBA" id="ARBA00023002"/>
    </source>
</evidence>
<dbReference type="InterPro" id="IPR013328">
    <property type="entry name" value="6PGD_dom2"/>
</dbReference>
<keyword evidence="7" id="KW-1185">Reference proteome</keyword>
<dbReference type="InterPro" id="IPR002204">
    <property type="entry name" value="3-OH-isobutyrate_DH-rel_CS"/>
</dbReference>
<gene>
    <name evidence="6" type="ORF">SAMN05660652_04050</name>
</gene>
<proteinExistence type="predicted"/>
<dbReference type="AlphaFoldDB" id="A0A1G8NGV0"/>
<dbReference type="PIRSF" id="PIRSF000103">
    <property type="entry name" value="HIBADH"/>
    <property type="match status" value="1"/>
</dbReference>
<dbReference type="Gene3D" id="3.40.50.720">
    <property type="entry name" value="NAD(P)-binding Rossmann-like Domain"/>
    <property type="match status" value="1"/>
</dbReference>
<dbReference type="GO" id="GO:0050661">
    <property type="term" value="F:NADP binding"/>
    <property type="evidence" value="ECO:0007669"/>
    <property type="project" value="InterPro"/>
</dbReference>
<dbReference type="InterPro" id="IPR008927">
    <property type="entry name" value="6-PGluconate_DH-like_C_sf"/>
</dbReference>
<feature type="domain" description="6-phosphogluconate dehydrogenase NADP-binding" evidence="4">
    <location>
        <begin position="4"/>
        <end position="158"/>
    </location>
</feature>
<dbReference type="PROSITE" id="PS00895">
    <property type="entry name" value="3_HYDROXYISOBUT_DH"/>
    <property type="match status" value="1"/>
</dbReference>
<dbReference type="Proteomes" id="UP000198607">
    <property type="component" value="Unassembled WGS sequence"/>
</dbReference>
<dbReference type="InterPro" id="IPR015815">
    <property type="entry name" value="HIBADH-related"/>
</dbReference>
<dbReference type="STRING" id="83767.SAMN05660652_04050"/>
<dbReference type="InterPro" id="IPR051265">
    <property type="entry name" value="HIBADH-related_NP60_sf"/>
</dbReference>
<keyword evidence="2" id="KW-0520">NAD</keyword>
<sequence>MKPRIAYLGLGGMGAAMARRFLDAAFPLTVWNRNADKARTLVDAGARLAATPAEAVADADFVFTMVSDDRALDGIALGDAGFLAAMKPGSIHVSMSTILPTTARRLAEEHARAGSGYVAAPVFGRPSAAAEGMLWICVSGNDESKARTLPILEPLSQKRVDFGLDPGGANIVKLSGNFMIAAAIESMSEAFAFAEKNGIDPAQMNDFFGNSIFACPIYKNYGRIITDAAFDPPGFRLALGRKDVELVAETARINAVPMPILSTLVSRFAARVAKGGGELDWTSIALDVSADAGLPPRGKA</sequence>
<dbReference type="InterPro" id="IPR029154">
    <property type="entry name" value="HIBADH-like_NADP-bd"/>
</dbReference>
<dbReference type="SUPFAM" id="SSF48179">
    <property type="entry name" value="6-phosphogluconate dehydrogenase C-terminal domain-like"/>
    <property type="match status" value="1"/>
</dbReference>
<dbReference type="GO" id="GO:0016491">
    <property type="term" value="F:oxidoreductase activity"/>
    <property type="evidence" value="ECO:0007669"/>
    <property type="project" value="UniProtKB-KW"/>
</dbReference>
<dbReference type="GO" id="GO:0016054">
    <property type="term" value="P:organic acid catabolic process"/>
    <property type="evidence" value="ECO:0007669"/>
    <property type="project" value="UniProtKB-ARBA"/>
</dbReference>
<dbReference type="Pfam" id="PF14833">
    <property type="entry name" value="NAD_binding_11"/>
    <property type="match status" value="1"/>
</dbReference>
<accession>A0A1G8NGV0</accession>
<dbReference type="Gene3D" id="1.10.1040.10">
    <property type="entry name" value="N-(1-d-carboxylethyl)-l-norvaline Dehydrogenase, domain 2"/>
    <property type="match status" value="1"/>
</dbReference>
<evidence type="ECO:0000256" key="3">
    <source>
        <dbReference type="PIRSR" id="PIRSR000103-1"/>
    </source>
</evidence>
<reference evidence="6 7" key="1">
    <citation type="submission" date="2016-10" db="EMBL/GenBank/DDBJ databases">
        <authorList>
            <person name="de Groot N.N."/>
        </authorList>
    </citation>
    <scope>NUCLEOTIDE SEQUENCE [LARGE SCALE GENOMIC DNA]</scope>
    <source>
        <strain evidence="6 7">DSM 5885</strain>
    </source>
</reference>
<dbReference type="RefSeq" id="WP_091940594.1">
    <property type="nucleotide sequence ID" value="NZ_FNCY01000030.1"/>
</dbReference>
<dbReference type="InterPro" id="IPR006115">
    <property type="entry name" value="6PGDH_NADP-bd"/>
</dbReference>